<evidence type="ECO:0000313" key="10">
    <source>
        <dbReference type="Proteomes" id="UP000470384"/>
    </source>
</evidence>
<organism evidence="9 10">
    <name type="scientific">Pyruvatibacter mobilis</name>
    <dbReference type="NCBI Taxonomy" id="1712261"/>
    <lineage>
        <taxon>Bacteria</taxon>
        <taxon>Pseudomonadati</taxon>
        <taxon>Pseudomonadota</taxon>
        <taxon>Alphaproteobacteria</taxon>
        <taxon>Hyphomicrobiales</taxon>
        <taxon>Parvibaculaceae</taxon>
        <taxon>Pyruvatibacter</taxon>
    </lineage>
</organism>
<keyword evidence="3" id="KW-1003">Cell membrane</keyword>
<dbReference type="OrthoDB" id="2085045at2"/>
<evidence type="ECO:0000259" key="8">
    <source>
        <dbReference type="Pfam" id="PF04039"/>
    </source>
</evidence>
<evidence type="ECO:0000256" key="1">
    <source>
        <dbReference type="ARBA" id="ARBA00004651"/>
    </source>
</evidence>
<dbReference type="RefSeq" id="WP_027837801.1">
    <property type="nucleotide sequence ID" value="NZ_BMHN01000001.1"/>
</dbReference>
<evidence type="ECO:0000256" key="2">
    <source>
        <dbReference type="ARBA" id="ARBA00009425"/>
    </source>
</evidence>
<evidence type="ECO:0000256" key="3">
    <source>
        <dbReference type="ARBA" id="ARBA00022475"/>
    </source>
</evidence>
<name>A0A845QBD6_9HYPH</name>
<dbReference type="PANTHER" id="PTHR33932">
    <property type="entry name" value="NA(+)/H(+) ANTIPORTER SUBUNIT B"/>
    <property type="match status" value="1"/>
</dbReference>
<evidence type="ECO:0000313" key="9">
    <source>
        <dbReference type="EMBL" id="NBG95893.1"/>
    </source>
</evidence>
<evidence type="ECO:0000256" key="5">
    <source>
        <dbReference type="ARBA" id="ARBA00022989"/>
    </source>
</evidence>
<dbReference type="InterPro" id="IPR007182">
    <property type="entry name" value="MnhB"/>
</dbReference>
<dbReference type="Proteomes" id="UP000470384">
    <property type="component" value="Unassembled WGS sequence"/>
</dbReference>
<evidence type="ECO:0000256" key="7">
    <source>
        <dbReference type="SAM" id="Phobius"/>
    </source>
</evidence>
<comment type="subcellular location">
    <subcellularLocation>
        <location evidence="1">Cell membrane</location>
        <topology evidence="1">Multi-pass membrane protein</topology>
    </subcellularLocation>
</comment>
<dbReference type="GeneID" id="300654598"/>
<keyword evidence="5 7" id="KW-1133">Transmembrane helix</keyword>
<keyword evidence="4 7" id="KW-0812">Transmembrane</keyword>
<reference evidence="9 10" key="1">
    <citation type="journal article" date="2016" name="Int. J. Syst. Evol. Microbiol.">
        <title>Pyruvatibacter mobilis gen. nov., sp. nov., a marine bacterium from the culture broth of Picochlorum sp. 122.</title>
        <authorList>
            <person name="Wang G."/>
            <person name="Tang M."/>
            <person name="Wu H."/>
            <person name="Dai S."/>
            <person name="Li T."/>
            <person name="Chen C."/>
            <person name="He H."/>
            <person name="Fan J."/>
            <person name="Xiang W."/>
            <person name="Li X."/>
        </authorList>
    </citation>
    <scope>NUCLEOTIDE SEQUENCE [LARGE SCALE GENOMIC DNA]</scope>
    <source>
        <strain evidence="9 10">GYP-11</strain>
    </source>
</reference>
<dbReference type="GO" id="GO:0005886">
    <property type="term" value="C:plasma membrane"/>
    <property type="evidence" value="ECO:0007669"/>
    <property type="project" value="UniProtKB-SubCell"/>
</dbReference>
<feature type="transmembrane region" description="Helical" evidence="7">
    <location>
        <begin position="67"/>
        <end position="89"/>
    </location>
</feature>
<comment type="caution">
    <text evidence="9">The sequence shown here is derived from an EMBL/GenBank/DDBJ whole genome shotgun (WGS) entry which is preliminary data.</text>
</comment>
<dbReference type="Pfam" id="PF04039">
    <property type="entry name" value="MnhB"/>
    <property type="match status" value="1"/>
</dbReference>
<feature type="transmembrane region" description="Helical" evidence="7">
    <location>
        <begin position="109"/>
        <end position="135"/>
    </location>
</feature>
<sequence length="149" mass="15856">MNHHIVLRVVTKILIAPIVLFGLYVQFHGDFGAGGGFQAGVIVAVGFILYGLIFGLTTTRRVMPLSVVRTCACLGVLIYAGVGVVTMFYGGNFLDYDVLSKDPENYAVAGQHLGILLIEAGVGLTVASVMVLVFYGFADAAGPINDEEW</sequence>
<feature type="transmembrane region" description="Helical" evidence="7">
    <location>
        <begin position="5"/>
        <end position="25"/>
    </location>
</feature>
<accession>A0A845QBD6</accession>
<evidence type="ECO:0000256" key="4">
    <source>
        <dbReference type="ARBA" id="ARBA00022692"/>
    </source>
</evidence>
<evidence type="ECO:0000256" key="6">
    <source>
        <dbReference type="ARBA" id="ARBA00023136"/>
    </source>
</evidence>
<dbReference type="InterPro" id="IPR050622">
    <property type="entry name" value="CPA3_antiporter_subunitB"/>
</dbReference>
<protein>
    <submittedName>
        <fullName evidence="9">Na(+)/H(+) antiporter subunit B</fullName>
    </submittedName>
</protein>
<keyword evidence="10" id="KW-1185">Reference proteome</keyword>
<gene>
    <name evidence="9" type="ORF">GTQ45_09120</name>
</gene>
<proteinExistence type="inferred from homology"/>
<feature type="domain" description="Na+/H+ antiporter MnhB subunit-related protein" evidence="8">
    <location>
        <begin position="6"/>
        <end position="131"/>
    </location>
</feature>
<comment type="similarity">
    <text evidence="2">Belongs to the CPA3 antiporters (TC 2.A.63) subunit B family.</text>
</comment>
<dbReference type="PANTHER" id="PTHR33932:SF4">
    <property type="entry name" value="NA(+)_H(+) ANTIPORTER SUBUNIT B"/>
    <property type="match status" value="1"/>
</dbReference>
<dbReference type="NCBIfam" id="NF009162">
    <property type="entry name" value="PRK12508.1"/>
    <property type="match status" value="1"/>
</dbReference>
<feature type="transmembrane region" description="Helical" evidence="7">
    <location>
        <begin position="37"/>
        <end position="55"/>
    </location>
</feature>
<dbReference type="AlphaFoldDB" id="A0A845QBD6"/>
<dbReference type="EMBL" id="WXYQ01000006">
    <property type="protein sequence ID" value="NBG95893.1"/>
    <property type="molecule type" value="Genomic_DNA"/>
</dbReference>
<keyword evidence="6 7" id="KW-0472">Membrane</keyword>